<dbReference type="Pfam" id="PF13456">
    <property type="entry name" value="RVT_3"/>
    <property type="match status" value="1"/>
</dbReference>
<evidence type="ECO:0000313" key="2">
    <source>
        <dbReference type="EMBL" id="KAG7558954.1"/>
    </source>
</evidence>
<dbReference type="GO" id="GO:0004523">
    <property type="term" value="F:RNA-DNA hybrid ribonuclease activity"/>
    <property type="evidence" value="ECO:0007669"/>
    <property type="project" value="InterPro"/>
</dbReference>
<proteinExistence type="predicted"/>
<evidence type="ECO:0000313" key="3">
    <source>
        <dbReference type="Proteomes" id="UP000694240"/>
    </source>
</evidence>
<keyword evidence="3" id="KW-1185">Reference proteome</keyword>
<reference evidence="2 3" key="1">
    <citation type="submission" date="2020-12" db="EMBL/GenBank/DDBJ databases">
        <title>Concerted genomic and epigenomic changes stabilize Arabidopsis allopolyploids.</title>
        <authorList>
            <person name="Chen Z."/>
        </authorList>
    </citation>
    <scope>NUCLEOTIDE SEQUENCE [LARGE SCALE GENOMIC DNA]</scope>
    <source>
        <strain evidence="2">Allo738</strain>
        <tissue evidence="2">Leaf</tissue>
    </source>
</reference>
<comment type="caution">
    <text evidence="2">The sequence shown here is derived from an EMBL/GenBank/DDBJ whole genome shotgun (WGS) entry which is preliminary data.</text>
</comment>
<sequence>MGFISDRLKARLSGWYEKTLSLGGKEVLLKSVAMALPVYAMSCFRLTKYQCQQITSAMAQFWWNETEDKNKMHWVSWEKMCKPKARGGLGFRDIGRFNQALLAKQAWRLLDSPTSLVSQVYKAKYFANKTLLEAKICYRPSYTWRSIMFGRELLERGLMKSIGDGKDTSIWVDKWIADDFPRRPINKHLMIDLNLKVSSLITSQGDWNIQLLNEFFPPCDVIKIRSFPPEMSLRDKHVWAYTKDSSYTVKSGNWVLTREAEMMEITPGNIQEINKIKDQTVYDNMVCKWLSFVHSVKEKTKPFPMSCFGVFWHHGFGLCPLYHCRIRVSLHQSQSRNSTLYAAKVNDPHIIIATALEEMEEWTTLNHNTNLETAEEASRGGRQVLRNHIGNVLFHARDAFLPRMNRLSAELHCLLWCLRSLHDLHINNCEIWSDCNAAVMALEKPLEWPKYRSQLDKILQAIRVMGEVSFHLSSPKANTLARDIACSVTKEGRFTSYLALGGPSWLHDRIERERAASG</sequence>
<dbReference type="GO" id="GO:0003676">
    <property type="term" value="F:nucleic acid binding"/>
    <property type="evidence" value="ECO:0007669"/>
    <property type="project" value="InterPro"/>
</dbReference>
<accession>A0A8T1ZKH8</accession>
<evidence type="ECO:0000259" key="1">
    <source>
        <dbReference type="Pfam" id="PF13456"/>
    </source>
</evidence>
<organism evidence="2 3">
    <name type="scientific">Arabidopsis thaliana x Arabidopsis arenosa</name>
    <dbReference type="NCBI Taxonomy" id="1240361"/>
    <lineage>
        <taxon>Eukaryota</taxon>
        <taxon>Viridiplantae</taxon>
        <taxon>Streptophyta</taxon>
        <taxon>Embryophyta</taxon>
        <taxon>Tracheophyta</taxon>
        <taxon>Spermatophyta</taxon>
        <taxon>Magnoliopsida</taxon>
        <taxon>eudicotyledons</taxon>
        <taxon>Gunneridae</taxon>
        <taxon>Pentapetalae</taxon>
        <taxon>rosids</taxon>
        <taxon>malvids</taxon>
        <taxon>Brassicales</taxon>
        <taxon>Brassicaceae</taxon>
        <taxon>Camelineae</taxon>
        <taxon>Arabidopsis</taxon>
    </lineage>
</organism>
<dbReference type="PANTHER" id="PTHR33116">
    <property type="entry name" value="REVERSE TRANSCRIPTASE ZINC-BINDING DOMAIN-CONTAINING PROTEIN-RELATED-RELATED"/>
    <property type="match status" value="1"/>
</dbReference>
<gene>
    <name evidence="2" type="ORF">ISN45_Aa05g005680</name>
</gene>
<dbReference type="InterPro" id="IPR002156">
    <property type="entry name" value="RNaseH_domain"/>
</dbReference>
<protein>
    <submittedName>
        <fullName evidence="2">Ribonuclease H domain</fullName>
    </submittedName>
</protein>
<name>A0A8T1ZKH8_9BRAS</name>
<dbReference type="PANTHER" id="PTHR33116:SF86">
    <property type="entry name" value="REVERSE TRANSCRIPTASE DOMAIN-CONTAINING PROTEIN"/>
    <property type="match status" value="1"/>
</dbReference>
<dbReference type="Proteomes" id="UP000694240">
    <property type="component" value="Chromosome 10"/>
</dbReference>
<feature type="domain" description="RNase H type-1" evidence="1">
    <location>
        <begin position="380"/>
        <end position="485"/>
    </location>
</feature>
<dbReference type="EMBL" id="JAEFBK010000010">
    <property type="protein sequence ID" value="KAG7558954.1"/>
    <property type="molecule type" value="Genomic_DNA"/>
</dbReference>
<dbReference type="AlphaFoldDB" id="A0A8T1ZKH8"/>